<feature type="transmembrane region" description="Helical" evidence="9">
    <location>
        <begin position="297"/>
        <end position="315"/>
    </location>
</feature>
<feature type="region of interest" description="Disordered" evidence="8">
    <location>
        <begin position="1"/>
        <end position="25"/>
    </location>
</feature>
<comment type="subcellular location">
    <subcellularLocation>
        <location evidence="1">Cell membrane</location>
        <topology evidence="1">Multi-pass membrane protein</topology>
    </subcellularLocation>
</comment>
<dbReference type="Pfam" id="PF01032">
    <property type="entry name" value="FecCD"/>
    <property type="match status" value="1"/>
</dbReference>
<feature type="transmembrane region" description="Helical" evidence="9">
    <location>
        <begin position="321"/>
        <end position="342"/>
    </location>
</feature>
<dbReference type="EMBL" id="JAMOIL010000011">
    <property type="protein sequence ID" value="MCM0620732.1"/>
    <property type="molecule type" value="Genomic_DNA"/>
</dbReference>
<comment type="similarity">
    <text evidence="2">Belongs to the binding-protein-dependent transport system permease family. FecCD subfamily.</text>
</comment>
<feature type="transmembrane region" description="Helical" evidence="9">
    <location>
        <begin position="252"/>
        <end position="285"/>
    </location>
</feature>
<dbReference type="AlphaFoldDB" id="A0A9X2D8G3"/>
<dbReference type="RefSeq" id="WP_250827284.1">
    <property type="nucleotide sequence ID" value="NZ_JAMOIL010000011.1"/>
</dbReference>
<keyword evidence="3" id="KW-0813">Transport</keyword>
<keyword evidence="6 9" id="KW-1133">Transmembrane helix</keyword>
<gene>
    <name evidence="10" type="ORF">M8330_10560</name>
</gene>
<dbReference type="GO" id="GO:0005886">
    <property type="term" value="C:plasma membrane"/>
    <property type="evidence" value="ECO:0007669"/>
    <property type="project" value="UniProtKB-SubCell"/>
</dbReference>
<dbReference type="GO" id="GO:0033214">
    <property type="term" value="P:siderophore-iron import into cell"/>
    <property type="evidence" value="ECO:0007669"/>
    <property type="project" value="TreeGrafter"/>
</dbReference>
<reference evidence="10" key="1">
    <citation type="submission" date="2022-05" db="EMBL/GenBank/DDBJ databases">
        <authorList>
            <person name="Tuo L."/>
        </authorList>
    </citation>
    <scope>NUCLEOTIDE SEQUENCE</scope>
    <source>
        <strain evidence="10">BSK12Z-4</strain>
    </source>
</reference>
<keyword evidence="4" id="KW-1003">Cell membrane</keyword>
<feature type="transmembrane region" description="Helical" evidence="9">
    <location>
        <begin position="64"/>
        <end position="85"/>
    </location>
</feature>
<evidence type="ECO:0000256" key="9">
    <source>
        <dbReference type="SAM" id="Phobius"/>
    </source>
</evidence>
<evidence type="ECO:0000256" key="4">
    <source>
        <dbReference type="ARBA" id="ARBA00022475"/>
    </source>
</evidence>
<accession>A0A9X2D8G3</accession>
<evidence type="ECO:0000256" key="3">
    <source>
        <dbReference type="ARBA" id="ARBA00022448"/>
    </source>
</evidence>
<evidence type="ECO:0000256" key="6">
    <source>
        <dbReference type="ARBA" id="ARBA00022989"/>
    </source>
</evidence>
<evidence type="ECO:0000256" key="8">
    <source>
        <dbReference type="SAM" id="MobiDB-lite"/>
    </source>
</evidence>
<dbReference type="GO" id="GO:0022857">
    <property type="term" value="F:transmembrane transporter activity"/>
    <property type="evidence" value="ECO:0007669"/>
    <property type="project" value="InterPro"/>
</dbReference>
<dbReference type="PANTHER" id="PTHR30472">
    <property type="entry name" value="FERRIC ENTEROBACTIN TRANSPORT SYSTEM PERMEASE PROTEIN"/>
    <property type="match status" value="1"/>
</dbReference>
<keyword evidence="11" id="KW-1185">Reference proteome</keyword>
<protein>
    <submittedName>
        <fullName evidence="10">Iron chelate uptake ABC transporter family permease subunit</fullName>
    </submittedName>
</protein>
<sequence>MSADLAAPTPTRRRRRKKQDAGGARAAARRPGLITGVALTVAVLACAGFVLVDLPGAWEYALRLRLRTVAALVLVAVAVAVSTVLFQTVTANRILTPGLMGFDALYLLVQTAVVFFAGAGALGGAAGGGIAGSLLWLVEVGVMVVLITALSRWLLLGARRDLQIVVLVGVVVGTLLRSVTTILQRMLDPASFAVLQDSFFASFGTVEEDLLTISAVVVLATLAVLLAFRHVFDVLALGREAATSLGVDHRRAVLWVMVAVAVLVSVSTALVGPITFFGLLVANLAYVAVGHAHRWSIPAASAFAVITLVVGQWLLDRVFDFGTGLSIIIELGGGVLFLALLLGRARL</sequence>
<dbReference type="Gene3D" id="1.10.3470.10">
    <property type="entry name" value="ABC transporter involved in vitamin B12 uptake, BtuC"/>
    <property type="match status" value="1"/>
</dbReference>
<evidence type="ECO:0000256" key="5">
    <source>
        <dbReference type="ARBA" id="ARBA00022692"/>
    </source>
</evidence>
<dbReference type="SUPFAM" id="SSF81345">
    <property type="entry name" value="ABC transporter involved in vitamin B12 uptake, BtuC"/>
    <property type="match status" value="1"/>
</dbReference>
<evidence type="ECO:0000256" key="7">
    <source>
        <dbReference type="ARBA" id="ARBA00023136"/>
    </source>
</evidence>
<proteinExistence type="inferred from homology"/>
<feature type="compositionally biased region" description="Low complexity" evidence="8">
    <location>
        <begin position="1"/>
        <end position="10"/>
    </location>
</feature>
<organism evidence="10 11">
    <name type="scientific">Nocardioides bruguierae</name>
    <dbReference type="NCBI Taxonomy" id="2945102"/>
    <lineage>
        <taxon>Bacteria</taxon>
        <taxon>Bacillati</taxon>
        <taxon>Actinomycetota</taxon>
        <taxon>Actinomycetes</taxon>
        <taxon>Propionibacteriales</taxon>
        <taxon>Nocardioidaceae</taxon>
        <taxon>Nocardioides</taxon>
    </lineage>
</organism>
<dbReference type="InterPro" id="IPR000522">
    <property type="entry name" value="ABC_transptr_permease_BtuC"/>
</dbReference>
<evidence type="ECO:0000313" key="10">
    <source>
        <dbReference type="EMBL" id="MCM0620732.1"/>
    </source>
</evidence>
<feature type="transmembrane region" description="Helical" evidence="9">
    <location>
        <begin position="33"/>
        <end position="52"/>
    </location>
</feature>
<feature type="transmembrane region" description="Helical" evidence="9">
    <location>
        <begin position="105"/>
        <end position="127"/>
    </location>
</feature>
<keyword evidence="7 9" id="KW-0472">Membrane</keyword>
<evidence type="ECO:0000256" key="1">
    <source>
        <dbReference type="ARBA" id="ARBA00004651"/>
    </source>
</evidence>
<feature type="transmembrane region" description="Helical" evidence="9">
    <location>
        <begin position="162"/>
        <end position="183"/>
    </location>
</feature>
<evidence type="ECO:0000256" key="2">
    <source>
        <dbReference type="ARBA" id="ARBA00007935"/>
    </source>
</evidence>
<dbReference type="Proteomes" id="UP001139485">
    <property type="component" value="Unassembled WGS sequence"/>
</dbReference>
<keyword evidence="5 9" id="KW-0812">Transmembrane</keyword>
<evidence type="ECO:0000313" key="11">
    <source>
        <dbReference type="Proteomes" id="UP001139485"/>
    </source>
</evidence>
<feature type="transmembrane region" description="Helical" evidence="9">
    <location>
        <begin position="134"/>
        <end position="156"/>
    </location>
</feature>
<comment type="caution">
    <text evidence="10">The sequence shown here is derived from an EMBL/GenBank/DDBJ whole genome shotgun (WGS) entry which is preliminary data.</text>
</comment>
<feature type="transmembrane region" description="Helical" evidence="9">
    <location>
        <begin position="210"/>
        <end position="232"/>
    </location>
</feature>
<dbReference type="InterPro" id="IPR037294">
    <property type="entry name" value="ABC_BtuC-like"/>
</dbReference>
<dbReference type="PANTHER" id="PTHR30472:SF19">
    <property type="entry name" value="PETROBACTIN IMPORT SYSTEM PERMEASE PROTEIN YCLO"/>
    <property type="match status" value="1"/>
</dbReference>
<name>A0A9X2D8G3_9ACTN</name>